<evidence type="ECO:0008006" key="4">
    <source>
        <dbReference type="Google" id="ProtNLM"/>
    </source>
</evidence>
<dbReference type="AlphaFoldDB" id="A0A916UWG0"/>
<comment type="caution">
    <text evidence="2">The sequence shown here is derived from an EMBL/GenBank/DDBJ whole genome shotgun (WGS) entry which is preliminary data.</text>
</comment>
<comment type="similarity">
    <text evidence="1">Belongs to the transferase hexapeptide repeat family.</text>
</comment>
<dbReference type="SUPFAM" id="SSF51161">
    <property type="entry name" value="Trimeric LpxA-like enzymes"/>
    <property type="match status" value="1"/>
</dbReference>
<reference evidence="2" key="2">
    <citation type="submission" date="2020-09" db="EMBL/GenBank/DDBJ databases">
        <authorList>
            <person name="Sun Q."/>
            <person name="Zhou Y."/>
        </authorList>
    </citation>
    <scope>NUCLEOTIDE SEQUENCE</scope>
    <source>
        <strain evidence="2">CGMCC 1.12919</strain>
    </source>
</reference>
<keyword evidence="3" id="KW-1185">Reference proteome</keyword>
<evidence type="ECO:0000313" key="3">
    <source>
        <dbReference type="Proteomes" id="UP000637002"/>
    </source>
</evidence>
<proteinExistence type="inferred from homology"/>
<organism evidence="2 3">
    <name type="scientific">Chelatococcus reniformis</name>
    <dbReference type="NCBI Taxonomy" id="1494448"/>
    <lineage>
        <taxon>Bacteria</taxon>
        <taxon>Pseudomonadati</taxon>
        <taxon>Pseudomonadota</taxon>
        <taxon>Alphaproteobacteria</taxon>
        <taxon>Hyphomicrobiales</taxon>
        <taxon>Chelatococcaceae</taxon>
        <taxon>Chelatococcus</taxon>
    </lineage>
</organism>
<name>A0A916UWG0_9HYPH</name>
<evidence type="ECO:0000256" key="1">
    <source>
        <dbReference type="ARBA" id="ARBA00007274"/>
    </source>
</evidence>
<dbReference type="PANTHER" id="PTHR43300">
    <property type="entry name" value="ACETYLTRANSFERASE"/>
    <property type="match status" value="1"/>
</dbReference>
<gene>
    <name evidence="2" type="ORF">GCM10010994_56350</name>
</gene>
<dbReference type="Proteomes" id="UP000637002">
    <property type="component" value="Unassembled WGS sequence"/>
</dbReference>
<protein>
    <recommendedName>
        <fullName evidence="4">Acetyltransferase</fullName>
    </recommendedName>
</protein>
<dbReference type="EMBL" id="BMGG01000012">
    <property type="protein sequence ID" value="GGC91331.1"/>
    <property type="molecule type" value="Genomic_DNA"/>
</dbReference>
<sequence>MMTEPQAELLSNSPAWYADPALPGGLEFLDDLGVNPHARLPVPLKVEPVSVGHDVRIGEAALLKCGVCIGDGALIFPRTVVTNNVPPYAIVAGNPGEIIDFRFPERIVERLLEARWWRYHFHAIQELGPENVPAFLDRLELAIADRAVREFTPGALIGAAVIGSSCCDRYD</sequence>
<accession>A0A916UWG0</accession>
<dbReference type="InterPro" id="IPR011004">
    <property type="entry name" value="Trimer_LpxA-like_sf"/>
</dbReference>
<dbReference type="InterPro" id="IPR050179">
    <property type="entry name" value="Trans_hexapeptide_repeat"/>
</dbReference>
<dbReference type="RefSeq" id="WP_210324609.1">
    <property type="nucleotide sequence ID" value="NZ_BMGG01000012.1"/>
</dbReference>
<evidence type="ECO:0000313" key="2">
    <source>
        <dbReference type="EMBL" id="GGC91331.1"/>
    </source>
</evidence>
<reference evidence="2" key="1">
    <citation type="journal article" date="2014" name="Int. J. Syst. Evol. Microbiol.">
        <title>Complete genome sequence of Corynebacterium casei LMG S-19264T (=DSM 44701T), isolated from a smear-ripened cheese.</title>
        <authorList>
            <consortium name="US DOE Joint Genome Institute (JGI-PGF)"/>
            <person name="Walter F."/>
            <person name="Albersmeier A."/>
            <person name="Kalinowski J."/>
            <person name="Ruckert C."/>
        </authorList>
    </citation>
    <scope>NUCLEOTIDE SEQUENCE</scope>
    <source>
        <strain evidence="2">CGMCC 1.12919</strain>
    </source>
</reference>
<dbReference type="Gene3D" id="2.160.10.10">
    <property type="entry name" value="Hexapeptide repeat proteins"/>
    <property type="match status" value="1"/>
</dbReference>
<dbReference type="PANTHER" id="PTHR43300:SF11">
    <property type="entry name" value="ACETYLTRANSFERASE RV3034C-RELATED"/>
    <property type="match status" value="1"/>
</dbReference>